<dbReference type="InterPro" id="IPR038770">
    <property type="entry name" value="Na+/solute_symporter_sf"/>
</dbReference>
<organism evidence="8 9">
    <name type="scientific">Roseateles puraquae</name>
    <dbReference type="NCBI Taxonomy" id="431059"/>
    <lineage>
        <taxon>Bacteria</taxon>
        <taxon>Pseudomonadati</taxon>
        <taxon>Pseudomonadota</taxon>
        <taxon>Betaproteobacteria</taxon>
        <taxon>Burkholderiales</taxon>
        <taxon>Sphaerotilaceae</taxon>
        <taxon>Roseateles</taxon>
    </lineage>
</organism>
<feature type="transmembrane region" description="Helical" evidence="6">
    <location>
        <begin position="234"/>
        <end position="260"/>
    </location>
</feature>
<feature type="transmembrane region" description="Helical" evidence="6">
    <location>
        <begin position="12"/>
        <end position="36"/>
    </location>
</feature>
<dbReference type="Proteomes" id="UP000197446">
    <property type="component" value="Unassembled WGS sequence"/>
</dbReference>
<dbReference type="InterPro" id="IPR006153">
    <property type="entry name" value="Cation/H_exchanger_TM"/>
</dbReference>
<feature type="transmembrane region" description="Helical" evidence="6">
    <location>
        <begin position="339"/>
        <end position="358"/>
    </location>
</feature>
<accession>A0A254NA53</accession>
<dbReference type="AlphaFoldDB" id="A0A254NA53"/>
<dbReference type="Pfam" id="PF00999">
    <property type="entry name" value="Na_H_Exchanger"/>
    <property type="match status" value="1"/>
</dbReference>
<evidence type="ECO:0000313" key="9">
    <source>
        <dbReference type="Proteomes" id="UP000197446"/>
    </source>
</evidence>
<feature type="transmembrane region" description="Helical" evidence="6">
    <location>
        <begin position="311"/>
        <end position="333"/>
    </location>
</feature>
<evidence type="ECO:0000256" key="6">
    <source>
        <dbReference type="SAM" id="Phobius"/>
    </source>
</evidence>
<dbReference type="PANTHER" id="PTHR43021">
    <property type="entry name" value="NA(+)/H(+) ANTIPORTER-RELATED"/>
    <property type="match status" value="1"/>
</dbReference>
<evidence type="ECO:0000256" key="2">
    <source>
        <dbReference type="ARBA" id="ARBA00022692"/>
    </source>
</evidence>
<feature type="transmembrane region" description="Helical" evidence="6">
    <location>
        <begin position="164"/>
        <end position="186"/>
    </location>
</feature>
<keyword evidence="2 6" id="KW-0812">Transmembrane</keyword>
<feature type="transmembrane region" description="Helical" evidence="6">
    <location>
        <begin position="102"/>
        <end position="125"/>
    </location>
</feature>
<name>A0A254NA53_9BURK</name>
<feature type="transmembrane region" description="Helical" evidence="6">
    <location>
        <begin position="198"/>
        <end position="222"/>
    </location>
</feature>
<dbReference type="Gene3D" id="1.20.1530.20">
    <property type="match status" value="1"/>
</dbReference>
<feature type="transmembrane region" description="Helical" evidence="6">
    <location>
        <begin position="48"/>
        <end position="66"/>
    </location>
</feature>
<comment type="caution">
    <text evidence="8">The sequence shown here is derived from an EMBL/GenBank/DDBJ whole genome shotgun (WGS) entry which is preliminary data.</text>
</comment>
<evidence type="ECO:0000256" key="3">
    <source>
        <dbReference type="ARBA" id="ARBA00022989"/>
    </source>
</evidence>
<protein>
    <submittedName>
        <fullName evidence="8">Sodium:proton exchanger</fullName>
    </submittedName>
</protein>
<dbReference type="RefSeq" id="WP_088485401.1">
    <property type="nucleotide sequence ID" value="NZ_NISI01000011.1"/>
</dbReference>
<dbReference type="EMBL" id="NISI01000011">
    <property type="protein sequence ID" value="OWR02013.1"/>
    <property type="molecule type" value="Genomic_DNA"/>
</dbReference>
<feature type="transmembrane region" description="Helical" evidence="6">
    <location>
        <begin position="72"/>
        <end position="90"/>
    </location>
</feature>
<reference evidence="8 9" key="1">
    <citation type="journal article" date="2007" name="Int. J. Syst. Evol. Microbiol.">
        <title>Description of Pelomonas aquatica sp. nov. and Pelomonas puraquae sp. nov., isolated from industrial and haemodialysis water.</title>
        <authorList>
            <person name="Gomila M."/>
            <person name="Bowien B."/>
            <person name="Falsen E."/>
            <person name="Moore E.R."/>
            <person name="Lalucat J."/>
        </authorList>
    </citation>
    <scope>NUCLEOTIDE SEQUENCE [LARGE SCALE GENOMIC DNA]</scope>
    <source>
        <strain evidence="8 9">CCUG 52769</strain>
    </source>
</reference>
<dbReference type="OrthoDB" id="8617652at2"/>
<dbReference type="GO" id="GO:0016020">
    <property type="term" value="C:membrane"/>
    <property type="evidence" value="ECO:0007669"/>
    <property type="project" value="UniProtKB-SubCell"/>
</dbReference>
<feature type="domain" description="Cation/H+ exchanger transmembrane" evidence="7">
    <location>
        <begin position="33"/>
        <end position="395"/>
    </location>
</feature>
<dbReference type="PANTHER" id="PTHR43021:SF2">
    <property type="entry name" value="CATION_H+ EXCHANGER DOMAIN-CONTAINING PROTEIN"/>
    <property type="match status" value="1"/>
</dbReference>
<feature type="region of interest" description="Disordered" evidence="5">
    <location>
        <begin position="402"/>
        <end position="423"/>
    </location>
</feature>
<keyword evidence="3 6" id="KW-1133">Transmembrane helix</keyword>
<keyword evidence="9" id="KW-1185">Reference proteome</keyword>
<feature type="transmembrane region" description="Helical" evidence="6">
    <location>
        <begin position="370"/>
        <end position="395"/>
    </location>
</feature>
<evidence type="ECO:0000256" key="4">
    <source>
        <dbReference type="ARBA" id="ARBA00023136"/>
    </source>
</evidence>
<keyword evidence="4 6" id="KW-0472">Membrane</keyword>
<proteinExistence type="predicted"/>
<gene>
    <name evidence="8" type="ORF">CDO81_22055</name>
</gene>
<dbReference type="GO" id="GO:1902600">
    <property type="term" value="P:proton transmembrane transport"/>
    <property type="evidence" value="ECO:0007669"/>
    <property type="project" value="InterPro"/>
</dbReference>
<feature type="transmembrane region" description="Helical" evidence="6">
    <location>
        <begin position="280"/>
        <end position="299"/>
    </location>
</feature>
<evidence type="ECO:0000259" key="7">
    <source>
        <dbReference type="Pfam" id="PF00999"/>
    </source>
</evidence>
<sequence>MNALDTGARIWAGLAVAPSSALMFVVGVLLAGALAGEFIAATTRLPRVVGYTLAGCVAAAFGHGVGMPLSGAAQTVTDLALGLLLFEIGSRVHLRWLRRNPGLAATSLLEASLSAVAVAVVLRFFDVSWQTAIACAILAMPAPAAVSGRVSMELGAEGQVTQRASLLTALNTLYAVIALTLMRTWWAADDGGSLPQALAGLSISLITTLGLAALLAGAVYLVARRLDLRNESAVLLLFGLVAFSIVAARAIGVSTLLMPLVAGLLLRNTSDRPWVWPRHFGTSGGALVLMLFVIVGSAWSPKILVAGGFAALALMAARFVAKTIAIVALAPWAKASWRQGLALSITMTPLSATALVMLSELMRAEPELAAGAVPIILASIAVLELIGPIAVQFALRLAGELPPAPPRRRRNESGKQPGTEGRP</sequence>
<evidence type="ECO:0000313" key="8">
    <source>
        <dbReference type="EMBL" id="OWR02013.1"/>
    </source>
</evidence>
<evidence type="ECO:0000256" key="5">
    <source>
        <dbReference type="SAM" id="MobiDB-lite"/>
    </source>
</evidence>
<comment type="subcellular location">
    <subcellularLocation>
        <location evidence="1">Membrane</location>
        <topology evidence="1">Multi-pass membrane protein</topology>
    </subcellularLocation>
</comment>
<dbReference type="GO" id="GO:0015297">
    <property type="term" value="F:antiporter activity"/>
    <property type="evidence" value="ECO:0007669"/>
    <property type="project" value="InterPro"/>
</dbReference>
<evidence type="ECO:0000256" key="1">
    <source>
        <dbReference type="ARBA" id="ARBA00004141"/>
    </source>
</evidence>
<feature type="transmembrane region" description="Helical" evidence="6">
    <location>
        <begin position="131"/>
        <end position="152"/>
    </location>
</feature>